<organism evidence="2 3">
    <name type="scientific">Paragonimus westermani</name>
    <dbReference type="NCBI Taxonomy" id="34504"/>
    <lineage>
        <taxon>Eukaryota</taxon>
        <taxon>Metazoa</taxon>
        <taxon>Spiralia</taxon>
        <taxon>Lophotrochozoa</taxon>
        <taxon>Platyhelminthes</taxon>
        <taxon>Trematoda</taxon>
        <taxon>Digenea</taxon>
        <taxon>Plagiorchiida</taxon>
        <taxon>Troglotremata</taxon>
        <taxon>Troglotrematidae</taxon>
        <taxon>Paragonimus</taxon>
    </lineage>
</organism>
<dbReference type="PROSITE" id="PS50878">
    <property type="entry name" value="RT_POL"/>
    <property type="match status" value="1"/>
</dbReference>
<feature type="domain" description="Reverse transcriptase" evidence="1">
    <location>
        <begin position="1"/>
        <end position="82"/>
    </location>
</feature>
<accession>A0A5J4NYA2</accession>
<reference evidence="2 3" key="1">
    <citation type="journal article" date="2019" name="Gigascience">
        <title>Whole-genome sequence of the oriental lung fluke Paragonimus westermani.</title>
        <authorList>
            <person name="Oey H."/>
            <person name="Zakrzewski M."/>
            <person name="Narain K."/>
            <person name="Devi K.R."/>
            <person name="Agatsuma T."/>
            <person name="Nawaratna S."/>
            <person name="Gobert G.N."/>
            <person name="Jones M.K."/>
            <person name="Ragan M.A."/>
            <person name="McManus D.P."/>
            <person name="Krause L."/>
        </authorList>
    </citation>
    <scope>NUCLEOTIDE SEQUENCE [LARGE SCALE GENOMIC DNA]</scope>
    <source>
        <strain evidence="2 3">IND2009</strain>
    </source>
</reference>
<dbReference type="EMBL" id="QNGE01000417">
    <property type="protein sequence ID" value="KAA3680529.1"/>
    <property type="molecule type" value="Genomic_DNA"/>
</dbReference>
<dbReference type="AlphaFoldDB" id="A0A5J4NYA2"/>
<evidence type="ECO:0000259" key="1">
    <source>
        <dbReference type="PROSITE" id="PS50878"/>
    </source>
</evidence>
<dbReference type="Proteomes" id="UP000324629">
    <property type="component" value="Unassembled WGS sequence"/>
</dbReference>
<gene>
    <name evidence="2" type="ORF">DEA37_0001350</name>
</gene>
<name>A0A5J4NYA2_9TREM</name>
<evidence type="ECO:0000313" key="2">
    <source>
        <dbReference type="EMBL" id="KAA3680529.1"/>
    </source>
</evidence>
<sequence length="82" mass="9197">MEPDGPCYSSQSRRCFIEASGVPRGSVLGPTLFLVYANDIPNLVRCKIVLFADDIKLWASIRTSEDCVLLQEDLNALYDWSL</sequence>
<dbReference type="Pfam" id="PF00078">
    <property type="entry name" value="RVT_1"/>
    <property type="match status" value="1"/>
</dbReference>
<dbReference type="PANTHER" id="PTHR33332">
    <property type="entry name" value="REVERSE TRANSCRIPTASE DOMAIN-CONTAINING PROTEIN"/>
    <property type="match status" value="1"/>
</dbReference>
<feature type="non-terminal residue" evidence="2">
    <location>
        <position position="82"/>
    </location>
</feature>
<keyword evidence="3" id="KW-1185">Reference proteome</keyword>
<evidence type="ECO:0000313" key="3">
    <source>
        <dbReference type="Proteomes" id="UP000324629"/>
    </source>
</evidence>
<protein>
    <recommendedName>
        <fullName evidence="1">Reverse transcriptase domain-containing protein</fullName>
    </recommendedName>
</protein>
<comment type="caution">
    <text evidence="2">The sequence shown here is derived from an EMBL/GenBank/DDBJ whole genome shotgun (WGS) entry which is preliminary data.</text>
</comment>
<dbReference type="InterPro" id="IPR000477">
    <property type="entry name" value="RT_dom"/>
</dbReference>
<proteinExistence type="predicted"/>